<organism evidence="2">
    <name type="scientific">mine drainage metagenome</name>
    <dbReference type="NCBI Taxonomy" id="410659"/>
    <lineage>
        <taxon>unclassified sequences</taxon>
        <taxon>metagenomes</taxon>
        <taxon>ecological metagenomes</taxon>
    </lineage>
</organism>
<dbReference type="Pfam" id="PF04977">
    <property type="entry name" value="DivIC"/>
    <property type="match status" value="1"/>
</dbReference>
<dbReference type="InterPro" id="IPR007060">
    <property type="entry name" value="FtsL/DivIC"/>
</dbReference>
<feature type="coiled-coil region" evidence="1">
    <location>
        <begin position="47"/>
        <end position="81"/>
    </location>
</feature>
<comment type="caution">
    <text evidence="2">The sequence shown here is derived from an EMBL/GenBank/DDBJ whole genome shotgun (WGS) entry which is preliminary data.</text>
</comment>
<reference evidence="2" key="1">
    <citation type="submission" date="2016-10" db="EMBL/GenBank/DDBJ databases">
        <title>Sequence of Gallionella enrichment culture.</title>
        <authorList>
            <person name="Poehlein A."/>
            <person name="Muehling M."/>
            <person name="Daniel R."/>
        </authorList>
    </citation>
    <scope>NUCLEOTIDE SEQUENCE</scope>
</reference>
<proteinExistence type="predicted"/>
<dbReference type="AlphaFoldDB" id="A0A1J5QAP6"/>
<accession>A0A1J5QAP6</accession>
<protein>
    <submittedName>
        <fullName evidence="2">Septum formation initiator</fullName>
    </submittedName>
</protein>
<sequence>MSNPRKRPPIGALIYFAIAFTAGAYFTFAAVQGDYGVFRRVQVDAEATTLRAERDALQGQLAELENKTKRLSDKYLDLDLLDEQARDVLGLMRPDEIVIR</sequence>
<name>A0A1J5QAP6_9ZZZZ</name>
<keyword evidence="1" id="KW-0175">Coiled coil</keyword>
<gene>
    <name evidence="2" type="ORF">GALL_453210</name>
</gene>
<dbReference type="EMBL" id="MLJW01003024">
    <property type="protein sequence ID" value="OIQ73045.1"/>
    <property type="molecule type" value="Genomic_DNA"/>
</dbReference>
<evidence type="ECO:0000256" key="1">
    <source>
        <dbReference type="SAM" id="Coils"/>
    </source>
</evidence>
<evidence type="ECO:0000313" key="2">
    <source>
        <dbReference type="EMBL" id="OIQ73045.1"/>
    </source>
</evidence>